<sequence length="353" mass="37712">MAAPPLRIAHVMAGAAMGGAEAFYERLTIAQHAAGEEVLAVIRQEAGRAARLRAGGLQPVELRMGGYFDLLTRPRLARVLAGFRPQVVVAWANRAGRFAGAVKRRGGAPWTLVGRLGGYYDLKYYRHCDHLVGNTRDLRDWFIRQGWPAERAHHVPNFAHDFAGLAPAALPAPAGAKRLLALGRLHPNKGFDVLLRALALLPGVHLSLAGEGPERAALERLARELGVAERLAFLGWRQDTGALLAACDVFVCPSRHEPLGNVVLEAWSAARPVVAAAAQGPVELIREGETGLLVPKEDPAALAAAIAGLLEDPARAASLAAAGRAEFAQSHAEAPVLARWREFLRAVAPAEAR</sequence>
<evidence type="ECO:0000259" key="1">
    <source>
        <dbReference type="Pfam" id="PF13439"/>
    </source>
</evidence>
<gene>
    <name evidence="2" type="ORF">LHA35_09165</name>
</gene>
<dbReference type="AlphaFoldDB" id="A0A9X1IF19"/>
<dbReference type="PANTHER" id="PTHR12526:SF635">
    <property type="entry name" value="GLYCOSYL TRANSFERASE GROUP 1"/>
    <property type="match status" value="1"/>
</dbReference>
<evidence type="ECO:0000313" key="2">
    <source>
        <dbReference type="EMBL" id="MCB4821900.1"/>
    </source>
</evidence>
<accession>A0A9X1IF19</accession>
<dbReference type="InterPro" id="IPR028098">
    <property type="entry name" value="Glyco_trans_4-like_N"/>
</dbReference>
<dbReference type="Pfam" id="PF13692">
    <property type="entry name" value="Glyco_trans_1_4"/>
    <property type="match status" value="1"/>
</dbReference>
<dbReference type="CDD" id="cd03811">
    <property type="entry name" value="GT4_GT28_WabH-like"/>
    <property type="match status" value="1"/>
</dbReference>
<name>A0A9X1IF19_9PROT</name>
<dbReference type="Proteomes" id="UP001139311">
    <property type="component" value="Unassembled WGS sequence"/>
</dbReference>
<evidence type="ECO:0000313" key="3">
    <source>
        <dbReference type="Proteomes" id="UP001139311"/>
    </source>
</evidence>
<reference evidence="2" key="1">
    <citation type="submission" date="2021-10" db="EMBL/GenBank/DDBJ databases">
        <title>Roseicella aerolatum sp. nov., isolated from aerosols of e-waste dismantling site.</title>
        <authorList>
            <person name="Qin T."/>
        </authorList>
    </citation>
    <scope>NUCLEOTIDE SEQUENCE</scope>
    <source>
        <strain evidence="2">GB24</strain>
    </source>
</reference>
<comment type="caution">
    <text evidence="2">The sequence shown here is derived from an EMBL/GenBank/DDBJ whole genome shotgun (WGS) entry which is preliminary data.</text>
</comment>
<dbReference type="EMBL" id="JAJAQI010000011">
    <property type="protein sequence ID" value="MCB4821900.1"/>
    <property type="molecule type" value="Genomic_DNA"/>
</dbReference>
<dbReference type="Gene3D" id="3.40.50.2000">
    <property type="entry name" value="Glycogen Phosphorylase B"/>
    <property type="match status" value="2"/>
</dbReference>
<protein>
    <submittedName>
        <fullName evidence="2">Glycosyltransferase</fullName>
    </submittedName>
</protein>
<keyword evidence="3" id="KW-1185">Reference proteome</keyword>
<dbReference type="SUPFAM" id="SSF53756">
    <property type="entry name" value="UDP-Glycosyltransferase/glycogen phosphorylase"/>
    <property type="match status" value="1"/>
</dbReference>
<dbReference type="RefSeq" id="WP_226607345.1">
    <property type="nucleotide sequence ID" value="NZ_JAJAQI010000011.1"/>
</dbReference>
<dbReference type="PANTHER" id="PTHR12526">
    <property type="entry name" value="GLYCOSYLTRANSFERASE"/>
    <property type="match status" value="1"/>
</dbReference>
<dbReference type="Pfam" id="PF13439">
    <property type="entry name" value="Glyco_transf_4"/>
    <property type="match status" value="1"/>
</dbReference>
<proteinExistence type="predicted"/>
<feature type="domain" description="Glycosyltransferase subfamily 4-like N-terminal" evidence="1">
    <location>
        <begin position="17"/>
        <end position="158"/>
    </location>
</feature>
<dbReference type="GO" id="GO:0016757">
    <property type="term" value="F:glycosyltransferase activity"/>
    <property type="evidence" value="ECO:0007669"/>
    <property type="project" value="TreeGrafter"/>
</dbReference>
<organism evidence="2 3">
    <name type="scientific">Roseicella aerolata</name>
    <dbReference type="NCBI Taxonomy" id="2883479"/>
    <lineage>
        <taxon>Bacteria</taxon>
        <taxon>Pseudomonadati</taxon>
        <taxon>Pseudomonadota</taxon>
        <taxon>Alphaproteobacteria</taxon>
        <taxon>Acetobacterales</taxon>
        <taxon>Roseomonadaceae</taxon>
        <taxon>Roseicella</taxon>
    </lineage>
</organism>